<dbReference type="Proteomes" id="UP000717328">
    <property type="component" value="Unassembled WGS sequence"/>
</dbReference>
<accession>A0A9P7FSW6</accession>
<feature type="compositionally biased region" description="Polar residues" evidence="1">
    <location>
        <begin position="381"/>
        <end position="391"/>
    </location>
</feature>
<proteinExistence type="predicted"/>
<organism evidence="3 4">
    <name type="scientific">Sphagnurus paluster</name>
    <dbReference type="NCBI Taxonomy" id="117069"/>
    <lineage>
        <taxon>Eukaryota</taxon>
        <taxon>Fungi</taxon>
        <taxon>Dikarya</taxon>
        <taxon>Basidiomycota</taxon>
        <taxon>Agaricomycotina</taxon>
        <taxon>Agaricomycetes</taxon>
        <taxon>Agaricomycetidae</taxon>
        <taxon>Agaricales</taxon>
        <taxon>Tricholomatineae</taxon>
        <taxon>Lyophyllaceae</taxon>
        <taxon>Sphagnurus</taxon>
    </lineage>
</organism>
<evidence type="ECO:0000256" key="2">
    <source>
        <dbReference type="SAM" id="SignalP"/>
    </source>
</evidence>
<feature type="region of interest" description="Disordered" evidence="1">
    <location>
        <begin position="442"/>
        <end position="484"/>
    </location>
</feature>
<protein>
    <submittedName>
        <fullName evidence="3">Uncharacterized protein</fullName>
    </submittedName>
</protein>
<comment type="caution">
    <text evidence="3">The sequence shown here is derived from an EMBL/GenBank/DDBJ whole genome shotgun (WGS) entry which is preliminary data.</text>
</comment>
<keyword evidence="4" id="KW-1185">Reference proteome</keyword>
<dbReference type="OrthoDB" id="3044029at2759"/>
<feature type="chain" id="PRO_5040144226" evidence="2">
    <location>
        <begin position="21"/>
        <end position="484"/>
    </location>
</feature>
<evidence type="ECO:0000313" key="3">
    <source>
        <dbReference type="EMBL" id="KAG5637719.1"/>
    </source>
</evidence>
<evidence type="ECO:0000313" key="4">
    <source>
        <dbReference type="Proteomes" id="UP000717328"/>
    </source>
</evidence>
<feature type="compositionally biased region" description="Basic and acidic residues" evidence="1">
    <location>
        <begin position="461"/>
        <end position="474"/>
    </location>
</feature>
<gene>
    <name evidence="3" type="ORF">H0H81_003429</name>
</gene>
<reference evidence="3" key="2">
    <citation type="submission" date="2021-10" db="EMBL/GenBank/DDBJ databases">
        <title>Phylogenomics reveals ancestral predisposition of the termite-cultivated fungus Termitomyces towards a domesticated lifestyle.</title>
        <authorList>
            <person name="Auxier B."/>
            <person name="Grum-Grzhimaylo A."/>
            <person name="Cardenas M.E."/>
            <person name="Lodge J.D."/>
            <person name="Laessoe T."/>
            <person name="Pedersen O."/>
            <person name="Smith M.E."/>
            <person name="Kuyper T.W."/>
            <person name="Franco-Molano E.A."/>
            <person name="Baroni T.J."/>
            <person name="Aanen D.K."/>
        </authorList>
    </citation>
    <scope>NUCLEOTIDE SEQUENCE</scope>
    <source>
        <strain evidence="3">D49</strain>
    </source>
</reference>
<keyword evidence="2" id="KW-0732">Signal</keyword>
<feature type="signal peptide" evidence="2">
    <location>
        <begin position="1"/>
        <end position="20"/>
    </location>
</feature>
<feature type="region of interest" description="Disordered" evidence="1">
    <location>
        <begin position="350"/>
        <end position="395"/>
    </location>
</feature>
<dbReference type="EMBL" id="JABCKI010005807">
    <property type="protein sequence ID" value="KAG5637719.1"/>
    <property type="molecule type" value="Genomic_DNA"/>
</dbReference>
<name>A0A9P7FSW6_9AGAR</name>
<dbReference type="AlphaFoldDB" id="A0A9P7FSW6"/>
<evidence type="ECO:0000256" key="1">
    <source>
        <dbReference type="SAM" id="MobiDB-lite"/>
    </source>
</evidence>
<reference evidence="3" key="1">
    <citation type="submission" date="2021-02" db="EMBL/GenBank/DDBJ databases">
        <authorList>
            <person name="Nieuwenhuis M."/>
            <person name="Van De Peppel L.J.J."/>
        </authorList>
    </citation>
    <scope>NUCLEOTIDE SEQUENCE</scope>
    <source>
        <strain evidence="3">D49</strain>
    </source>
</reference>
<sequence length="484" mass="51905">MQFVLSTTLVALSVLPFTLSAPGTIGSLLEARQAADNIVYVTDANTFCMIMPRTAHTNIGDSEHPGGMQTYCSPAGKYASQQGQLPANFWRNVAFTSGKGKNGGRYAQLTGCIRPETLDRLNTNDSGGQYDSSGGVGGQGNPQGSKCLGYNHYVELVEPAGPRACIKCCDDPADCPTNKDNHPRFHRSLGAIFNHDGETAFRETTSSLGKNAPETAQETHSIAATLPAPKSRKSALGQVSALHGAYVYPTPTLSTGPAKIGYGAQLAIIEAKKAIAGRKMAARMGRRVNTLVLFAQLRWLKAAMQILEIPGLLGVEEEDALVVAPKDMEVVEEEGASAWDRAISFGSQTHAAKMTGKKQRSDKQEAATQKMRAATRDRTLHTPSEPTSAKTKLQEPTFKRRCKEMLAQRRALHVQLAVAMLQAHYALRQSRLIMRVGLDGASEVGEDEGEDVRLGGGHTGDACHDEAVEDKGAFNEDSDPNVGA</sequence>